<sequence length="85" mass="8622">MDPSAPNPAAHTTLTASSPTNSSNVAAGTHSISAAQPQGNAASAASAAGRGEQRKAKAVSDAIDRALRADKERMQKERGAKLLIL</sequence>
<dbReference type="EMBL" id="JAABOA010004339">
    <property type="protein sequence ID" value="KAF9577814.1"/>
    <property type="molecule type" value="Genomic_DNA"/>
</dbReference>
<dbReference type="AlphaFoldDB" id="A0A9P6FM81"/>
<dbReference type="OrthoDB" id="2436436at2759"/>
<reference evidence="2" key="1">
    <citation type="journal article" date="2020" name="Fungal Divers.">
        <title>Resolving the Mortierellaceae phylogeny through synthesis of multi-gene phylogenetics and phylogenomics.</title>
        <authorList>
            <person name="Vandepol N."/>
            <person name="Liber J."/>
            <person name="Desiro A."/>
            <person name="Na H."/>
            <person name="Kennedy M."/>
            <person name="Barry K."/>
            <person name="Grigoriev I.V."/>
            <person name="Miller A.N."/>
            <person name="O'Donnell K."/>
            <person name="Stajich J.E."/>
            <person name="Bonito G."/>
        </authorList>
    </citation>
    <scope>NUCLEOTIDE SEQUENCE</scope>
    <source>
        <strain evidence="2">KOD1015</strain>
    </source>
</reference>
<organism evidence="2 3">
    <name type="scientific">Lunasporangiospora selenospora</name>
    <dbReference type="NCBI Taxonomy" id="979761"/>
    <lineage>
        <taxon>Eukaryota</taxon>
        <taxon>Fungi</taxon>
        <taxon>Fungi incertae sedis</taxon>
        <taxon>Mucoromycota</taxon>
        <taxon>Mortierellomycotina</taxon>
        <taxon>Mortierellomycetes</taxon>
        <taxon>Mortierellales</taxon>
        <taxon>Mortierellaceae</taxon>
        <taxon>Lunasporangiospora</taxon>
    </lineage>
</organism>
<proteinExistence type="predicted"/>
<comment type="caution">
    <text evidence="2">The sequence shown here is derived from an EMBL/GenBank/DDBJ whole genome shotgun (WGS) entry which is preliminary data.</text>
</comment>
<feature type="region of interest" description="Disordered" evidence="1">
    <location>
        <begin position="1"/>
        <end position="59"/>
    </location>
</feature>
<accession>A0A9P6FM81</accession>
<feature type="compositionally biased region" description="Polar residues" evidence="1">
    <location>
        <begin position="10"/>
        <end position="32"/>
    </location>
</feature>
<evidence type="ECO:0000313" key="2">
    <source>
        <dbReference type="EMBL" id="KAF9577814.1"/>
    </source>
</evidence>
<feature type="non-terminal residue" evidence="2">
    <location>
        <position position="85"/>
    </location>
</feature>
<protein>
    <submittedName>
        <fullName evidence="2">Uncharacterized protein</fullName>
    </submittedName>
</protein>
<evidence type="ECO:0000256" key="1">
    <source>
        <dbReference type="SAM" id="MobiDB-lite"/>
    </source>
</evidence>
<dbReference type="Proteomes" id="UP000780801">
    <property type="component" value="Unassembled WGS sequence"/>
</dbReference>
<name>A0A9P6FM81_9FUNG</name>
<evidence type="ECO:0000313" key="3">
    <source>
        <dbReference type="Proteomes" id="UP000780801"/>
    </source>
</evidence>
<feature type="compositionally biased region" description="Low complexity" evidence="1">
    <location>
        <begin position="33"/>
        <end position="50"/>
    </location>
</feature>
<gene>
    <name evidence="2" type="ORF">BGW38_006736</name>
</gene>
<keyword evidence="3" id="KW-1185">Reference proteome</keyword>